<dbReference type="PANTHER" id="PTHR30011:SF16">
    <property type="entry name" value="C2H2 FINGER DOMAIN TRANSCRIPTION FACTOR (EUROFUNG)-RELATED"/>
    <property type="match status" value="1"/>
</dbReference>
<dbReference type="PIRSF" id="PIRSF000337">
    <property type="entry name" value="NTA_MOA"/>
    <property type="match status" value="1"/>
</dbReference>
<feature type="domain" description="Luciferase-like" evidence="6">
    <location>
        <begin position="22"/>
        <end position="381"/>
    </location>
</feature>
<evidence type="ECO:0000256" key="5">
    <source>
        <dbReference type="ARBA" id="ARBA00033748"/>
    </source>
</evidence>
<protein>
    <submittedName>
        <fullName evidence="7">FMN-dependent oxidoreductase (Nitrilotriacetate monooxygenase family)</fullName>
    </submittedName>
</protein>
<dbReference type="SUPFAM" id="SSF51679">
    <property type="entry name" value="Bacterial luciferase-like"/>
    <property type="match status" value="1"/>
</dbReference>
<dbReference type="NCBIfam" id="TIGR03860">
    <property type="entry name" value="FMN_nitrolo"/>
    <property type="match status" value="1"/>
</dbReference>
<evidence type="ECO:0000313" key="7">
    <source>
        <dbReference type="EMBL" id="MDR6550550.1"/>
    </source>
</evidence>
<dbReference type="RefSeq" id="WP_310225453.1">
    <property type="nucleotide sequence ID" value="NZ_JAVDSB010000002.1"/>
</dbReference>
<comment type="caution">
    <text evidence="7">The sequence shown here is derived from an EMBL/GenBank/DDBJ whole genome shotgun (WGS) entry which is preliminary data.</text>
</comment>
<evidence type="ECO:0000256" key="2">
    <source>
        <dbReference type="ARBA" id="ARBA00022643"/>
    </source>
</evidence>
<keyword evidence="2" id="KW-0288">FMN</keyword>
<evidence type="ECO:0000313" key="8">
    <source>
        <dbReference type="Proteomes" id="UP001267290"/>
    </source>
</evidence>
<keyword evidence="1" id="KW-0285">Flavoprotein</keyword>
<evidence type="ECO:0000256" key="1">
    <source>
        <dbReference type="ARBA" id="ARBA00022630"/>
    </source>
</evidence>
<dbReference type="Proteomes" id="UP001267290">
    <property type="component" value="Unassembled WGS sequence"/>
</dbReference>
<keyword evidence="3" id="KW-0560">Oxidoreductase</keyword>
<dbReference type="CDD" id="cd01095">
    <property type="entry name" value="Nitrilotriacetate_monoxgenase"/>
    <property type="match status" value="1"/>
</dbReference>
<dbReference type="InterPro" id="IPR036661">
    <property type="entry name" value="Luciferase-like_sf"/>
</dbReference>
<dbReference type="Gene3D" id="3.20.20.30">
    <property type="entry name" value="Luciferase-like domain"/>
    <property type="match status" value="1"/>
</dbReference>
<gene>
    <name evidence="7" type="ORF">J2736_001737</name>
</gene>
<proteinExistence type="inferred from homology"/>
<sequence length="448" mass="49710">MTETKRQMRLGAFLSGAGHHLAAWRYPGANVQGILDFQHYKYLAQLAERGKFDMIFFADILAVSENFDTAISRMAAIRPEPITLLSALSVVTEHIGLTGTLSSTFSEPYNVARQFAMLDHLSNGRAAWNVVTTSNQGAAGNFGESPHLDHHLRYERAKEYLDVVSKLWDSWEDDALILDKENGLFADKDKVHAANHHGTWFSVRGPLNMPRSPQGRPVVIQAGSSADGRDFAAQTAEVIFTAWQTLEEARAFYQDVKSRAVTYGRSEGDLLILPGVLPIIGETDDEALRKYEHFQSLIHPEAAITLLSGMIGHDLTSYDSNAPFPDLPDISNGVKGRLHLIQDIAKRDQLSILEVSRRIAGARGHWTIFGTPSSIADQLESWFVGGGCDGFNIMAPYFPGGLEEFVDLVLPELRKRGLFRNEYEGTTLRENLGLSRPANRYAKEVTPI</sequence>
<dbReference type="InterPro" id="IPR011251">
    <property type="entry name" value="Luciferase-like_dom"/>
</dbReference>
<accession>A0ABU1NSW9</accession>
<evidence type="ECO:0000256" key="3">
    <source>
        <dbReference type="ARBA" id="ARBA00023002"/>
    </source>
</evidence>
<organism evidence="7 8">
    <name type="scientific">Paenibacillus qinlingensis</name>
    <dbReference type="NCBI Taxonomy" id="1837343"/>
    <lineage>
        <taxon>Bacteria</taxon>
        <taxon>Bacillati</taxon>
        <taxon>Bacillota</taxon>
        <taxon>Bacilli</taxon>
        <taxon>Bacillales</taxon>
        <taxon>Paenibacillaceae</taxon>
        <taxon>Paenibacillus</taxon>
    </lineage>
</organism>
<keyword evidence="8" id="KW-1185">Reference proteome</keyword>
<dbReference type="PANTHER" id="PTHR30011">
    <property type="entry name" value="ALKANESULFONATE MONOOXYGENASE-RELATED"/>
    <property type="match status" value="1"/>
</dbReference>
<dbReference type="EMBL" id="JAVDSB010000002">
    <property type="protein sequence ID" value="MDR6550550.1"/>
    <property type="molecule type" value="Genomic_DNA"/>
</dbReference>
<reference evidence="7 8" key="1">
    <citation type="submission" date="2023-07" db="EMBL/GenBank/DDBJ databases">
        <title>Sorghum-associated microbial communities from plants grown in Nebraska, USA.</title>
        <authorList>
            <person name="Schachtman D."/>
        </authorList>
    </citation>
    <scope>NUCLEOTIDE SEQUENCE [LARGE SCALE GENOMIC DNA]</scope>
    <source>
        <strain evidence="7 8">CC258</strain>
    </source>
</reference>
<comment type="similarity">
    <text evidence="5">Belongs to the NtaA/SnaA/DszA monooxygenase family.</text>
</comment>
<dbReference type="InterPro" id="IPR051260">
    <property type="entry name" value="Diverse_substr_monoxygenases"/>
</dbReference>
<dbReference type="GO" id="GO:0004497">
    <property type="term" value="F:monooxygenase activity"/>
    <property type="evidence" value="ECO:0007669"/>
    <property type="project" value="UniProtKB-KW"/>
</dbReference>
<keyword evidence="4 7" id="KW-0503">Monooxygenase</keyword>
<dbReference type="Pfam" id="PF00296">
    <property type="entry name" value="Bac_luciferase"/>
    <property type="match status" value="1"/>
</dbReference>
<evidence type="ECO:0000259" key="6">
    <source>
        <dbReference type="Pfam" id="PF00296"/>
    </source>
</evidence>
<evidence type="ECO:0000256" key="4">
    <source>
        <dbReference type="ARBA" id="ARBA00023033"/>
    </source>
</evidence>
<name>A0ABU1NSW9_9BACL</name>
<dbReference type="InterPro" id="IPR016215">
    <property type="entry name" value="NTA_MOA"/>
</dbReference>